<dbReference type="Proteomes" id="UP000094893">
    <property type="component" value="Unassembled WGS sequence"/>
</dbReference>
<reference evidence="6 7" key="1">
    <citation type="journal article" date="2016" name="Int. J. Mol. Sci.">
        <title>Comparative genomics of the extreme acidophile Acidithiobacillus thiooxidans reveals intraspecific divergence and niche adaptation.</title>
        <authorList>
            <person name="Zhang X."/>
            <person name="Feng X."/>
            <person name="Tao J."/>
            <person name="Ma L."/>
            <person name="Xiao Y."/>
            <person name="Liang Y."/>
            <person name="Liu X."/>
            <person name="Yin H."/>
        </authorList>
    </citation>
    <scope>NUCLEOTIDE SEQUENCE [LARGE SCALE GENOMIC DNA]</scope>
    <source>
        <strain evidence="5 7">A02</strain>
        <strain evidence="6">DXS-W</strain>
    </source>
</reference>
<dbReference type="Proteomes" id="UP000095008">
    <property type="component" value="Unassembled WGS sequence"/>
</dbReference>
<evidence type="ECO:0000313" key="7">
    <source>
        <dbReference type="Proteomes" id="UP000094893"/>
    </source>
</evidence>
<evidence type="ECO:0000256" key="4">
    <source>
        <dbReference type="ARBA" id="ARBA00047684"/>
    </source>
</evidence>
<dbReference type="GO" id="GO:0050385">
    <property type="term" value="F:ureidoglycolate lyase activity"/>
    <property type="evidence" value="ECO:0007669"/>
    <property type="project" value="UniProtKB-EC"/>
</dbReference>
<dbReference type="GO" id="GO:0000256">
    <property type="term" value="P:allantoin catabolic process"/>
    <property type="evidence" value="ECO:0007669"/>
    <property type="project" value="InterPro"/>
</dbReference>
<dbReference type="SUPFAM" id="SSF51182">
    <property type="entry name" value="RmlC-like cupins"/>
    <property type="match status" value="1"/>
</dbReference>
<protein>
    <submittedName>
        <fullName evidence="6">Ureidoglycolate hydrolase</fullName>
    </submittedName>
</protein>
<dbReference type="Gene3D" id="2.60.120.480">
    <property type="entry name" value="Ureidoglycolate hydrolase"/>
    <property type="match status" value="1"/>
</dbReference>
<dbReference type="RefSeq" id="WP_010641890.1">
    <property type="nucleotide sequence ID" value="NZ_JABBDT010000097.1"/>
</dbReference>
<comment type="catalytic activity">
    <reaction evidence="4">
        <text>(S)-ureidoglycolate = urea + glyoxylate</text>
        <dbReference type="Rhea" id="RHEA:11304"/>
        <dbReference type="ChEBI" id="CHEBI:16199"/>
        <dbReference type="ChEBI" id="CHEBI:36655"/>
        <dbReference type="ChEBI" id="CHEBI:57296"/>
        <dbReference type="EC" id="4.3.2.3"/>
    </reaction>
</comment>
<dbReference type="GO" id="GO:0006144">
    <property type="term" value="P:purine nucleobase metabolic process"/>
    <property type="evidence" value="ECO:0007669"/>
    <property type="project" value="UniProtKB-KW"/>
</dbReference>
<name>A0A1C2IH83_ACITH</name>
<keyword evidence="2" id="KW-0659">Purine metabolism</keyword>
<dbReference type="eggNOG" id="COG3194">
    <property type="taxonomic scope" value="Bacteria"/>
</dbReference>
<dbReference type="InterPro" id="IPR011051">
    <property type="entry name" value="RmlC_Cupin_sf"/>
</dbReference>
<dbReference type="EMBL" id="LWRY01000017">
    <property type="protein sequence ID" value="OCX75342.1"/>
    <property type="molecule type" value="Genomic_DNA"/>
</dbReference>
<gene>
    <name evidence="6" type="ORF">A6M23_02990</name>
    <name evidence="5" type="ORF">A6P07_09565</name>
</gene>
<sequence length="192" mass="21310">MSVQIDEGVVMEVPFVDATPQNLEDYGVMITETVHRPGLSIPFYKGSVEEGQNLDFEYTGKAVIRTARISHRSPEITWLERHLNMTQIFVGLGTAPFAMVLGKPNQHSGQNVPRLEDVCAFRVPAGQGVMIHAGTWHDFPMAIVDPVTVLTMNSDEVVHALAHAKSADEMDAGDVYKIDIRRRTGRILKVPF</sequence>
<keyword evidence="6" id="KW-0378">Hydrolase</keyword>
<evidence type="ECO:0000313" key="8">
    <source>
        <dbReference type="Proteomes" id="UP000095008"/>
    </source>
</evidence>
<dbReference type="Pfam" id="PF04115">
    <property type="entry name" value="Ureidogly_lyase"/>
    <property type="match status" value="1"/>
</dbReference>
<dbReference type="OrthoDB" id="9804602at2"/>
<accession>A0A1C2IH83</accession>
<evidence type="ECO:0000256" key="2">
    <source>
        <dbReference type="ARBA" id="ARBA00022631"/>
    </source>
</evidence>
<dbReference type="EMBL" id="LWSA01000140">
    <property type="protein sequence ID" value="OCX72548.1"/>
    <property type="molecule type" value="Genomic_DNA"/>
</dbReference>
<dbReference type="InterPro" id="IPR024060">
    <property type="entry name" value="Ureidoglycolate_lyase_dom_sf"/>
</dbReference>
<evidence type="ECO:0000256" key="1">
    <source>
        <dbReference type="ARBA" id="ARBA00011738"/>
    </source>
</evidence>
<comment type="subunit">
    <text evidence="1">Homodimer.</text>
</comment>
<proteinExistence type="predicted"/>
<comment type="caution">
    <text evidence="6">The sequence shown here is derived from an EMBL/GenBank/DDBJ whole genome shotgun (WGS) entry which is preliminary data.</text>
</comment>
<evidence type="ECO:0000256" key="3">
    <source>
        <dbReference type="ARBA" id="ARBA00023239"/>
    </source>
</evidence>
<evidence type="ECO:0000313" key="5">
    <source>
        <dbReference type="EMBL" id="OCX72548.1"/>
    </source>
</evidence>
<dbReference type="InterPro" id="IPR007247">
    <property type="entry name" value="Ureidogly_lyase"/>
</dbReference>
<keyword evidence="8" id="KW-1185">Reference proteome</keyword>
<dbReference type="GO" id="GO:0004848">
    <property type="term" value="F:ureidoglycolate hydrolase activity"/>
    <property type="evidence" value="ECO:0007669"/>
    <property type="project" value="InterPro"/>
</dbReference>
<evidence type="ECO:0000313" key="6">
    <source>
        <dbReference type="EMBL" id="OCX75342.1"/>
    </source>
</evidence>
<keyword evidence="3" id="KW-0456">Lyase</keyword>
<organism evidence="6 8">
    <name type="scientific">Acidithiobacillus thiooxidans</name>
    <name type="common">Thiobacillus thiooxidans</name>
    <dbReference type="NCBI Taxonomy" id="930"/>
    <lineage>
        <taxon>Bacteria</taxon>
        <taxon>Pseudomonadati</taxon>
        <taxon>Pseudomonadota</taxon>
        <taxon>Acidithiobacillia</taxon>
        <taxon>Acidithiobacillales</taxon>
        <taxon>Acidithiobacillaceae</taxon>
        <taxon>Acidithiobacillus</taxon>
    </lineage>
</organism>
<dbReference type="AlphaFoldDB" id="A0A1C2IH83"/>